<protein>
    <submittedName>
        <fullName evidence="1">Uncharacterized protein</fullName>
    </submittedName>
</protein>
<gene>
    <name evidence="1" type="primary">ORF133382</name>
</gene>
<sequence>HSFEGELLGVCLSVFECAIQHLMNAPTLWSRSSGHTSLLLAKRQREAKIRIHSFRIIQVDKIYVVLQRRWIQNVTDGLNIMAAEAGLLAYKKFQRTGWQSSVQGKLFVDDRLNPLWTKCHV</sequence>
<reference evidence="1" key="1">
    <citation type="submission" date="2014-12" db="EMBL/GenBank/DDBJ databases">
        <title>Insight into the proteome of Arion vulgaris.</title>
        <authorList>
            <person name="Aradska J."/>
            <person name="Bulat T."/>
            <person name="Smidak R."/>
            <person name="Sarate P."/>
            <person name="Gangsoo J."/>
            <person name="Sialana F."/>
            <person name="Bilban M."/>
            <person name="Lubec G."/>
        </authorList>
    </citation>
    <scope>NUCLEOTIDE SEQUENCE</scope>
    <source>
        <tissue evidence="1">Skin</tissue>
    </source>
</reference>
<dbReference type="EMBL" id="HACG01035880">
    <property type="protein sequence ID" value="CEK82745.1"/>
    <property type="molecule type" value="Transcribed_RNA"/>
</dbReference>
<proteinExistence type="predicted"/>
<feature type="non-terminal residue" evidence="1">
    <location>
        <position position="1"/>
    </location>
</feature>
<evidence type="ECO:0000313" key="1">
    <source>
        <dbReference type="EMBL" id="CEK82745.1"/>
    </source>
</evidence>
<feature type="non-terminal residue" evidence="1">
    <location>
        <position position="121"/>
    </location>
</feature>
<accession>A0A0B7AS50</accession>
<name>A0A0B7AS50_9EUPU</name>
<dbReference type="AlphaFoldDB" id="A0A0B7AS50"/>
<organism evidence="1">
    <name type="scientific">Arion vulgaris</name>
    <dbReference type="NCBI Taxonomy" id="1028688"/>
    <lineage>
        <taxon>Eukaryota</taxon>
        <taxon>Metazoa</taxon>
        <taxon>Spiralia</taxon>
        <taxon>Lophotrochozoa</taxon>
        <taxon>Mollusca</taxon>
        <taxon>Gastropoda</taxon>
        <taxon>Heterobranchia</taxon>
        <taxon>Euthyneura</taxon>
        <taxon>Panpulmonata</taxon>
        <taxon>Eupulmonata</taxon>
        <taxon>Stylommatophora</taxon>
        <taxon>Helicina</taxon>
        <taxon>Arionoidea</taxon>
        <taxon>Arionidae</taxon>
        <taxon>Arion</taxon>
    </lineage>
</organism>